<sequence>MWAGESHRVERVERLKLAAFETPQAVTENSSQLQCQWGAKKTKLEEKLGVLTGVTKFIQRGSGSFKGMERDLECEEGIQGQLREWTVKSAGLDPSKGWKGILSVKKGFKVSKENEMKETQDAEYYGHQQRSQRGGRNFEAEFTKIMWALELVVEAEDLVAERCSATQKYLNAEVTSPRFEIRGKLEDAHPRDARDARTQVLLAELVNARMGWGTTYLITIERALQRSMEAR</sequence>
<evidence type="ECO:0000313" key="2">
    <source>
        <dbReference type="Proteomes" id="UP001215598"/>
    </source>
</evidence>
<proteinExistence type="predicted"/>
<dbReference type="EMBL" id="JARKIB010000145">
    <property type="protein sequence ID" value="KAJ7732433.1"/>
    <property type="molecule type" value="Genomic_DNA"/>
</dbReference>
<organism evidence="1 2">
    <name type="scientific">Mycena metata</name>
    <dbReference type="NCBI Taxonomy" id="1033252"/>
    <lineage>
        <taxon>Eukaryota</taxon>
        <taxon>Fungi</taxon>
        <taxon>Dikarya</taxon>
        <taxon>Basidiomycota</taxon>
        <taxon>Agaricomycotina</taxon>
        <taxon>Agaricomycetes</taxon>
        <taxon>Agaricomycetidae</taxon>
        <taxon>Agaricales</taxon>
        <taxon>Marasmiineae</taxon>
        <taxon>Mycenaceae</taxon>
        <taxon>Mycena</taxon>
    </lineage>
</organism>
<dbReference type="AlphaFoldDB" id="A0AAD7I0H7"/>
<dbReference type="Proteomes" id="UP001215598">
    <property type="component" value="Unassembled WGS sequence"/>
</dbReference>
<reference evidence="1" key="1">
    <citation type="submission" date="2023-03" db="EMBL/GenBank/DDBJ databases">
        <title>Massive genome expansion in bonnet fungi (Mycena s.s.) driven by repeated elements and novel gene families across ecological guilds.</title>
        <authorList>
            <consortium name="Lawrence Berkeley National Laboratory"/>
            <person name="Harder C.B."/>
            <person name="Miyauchi S."/>
            <person name="Viragh M."/>
            <person name="Kuo A."/>
            <person name="Thoen E."/>
            <person name="Andreopoulos B."/>
            <person name="Lu D."/>
            <person name="Skrede I."/>
            <person name="Drula E."/>
            <person name="Henrissat B."/>
            <person name="Morin E."/>
            <person name="Kohler A."/>
            <person name="Barry K."/>
            <person name="LaButti K."/>
            <person name="Morin E."/>
            <person name="Salamov A."/>
            <person name="Lipzen A."/>
            <person name="Mereny Z."/>
            <person name="Hegedus B."/>
            <person name="Baldrian P."/>
            <person name="Stursova M."/>
            <person name="Weitz H."/>
            <person name="Taylor A."/>
            <person name="Grigoriev I.V."/>
            <person name="Nagy L.G."/>
            <person name="Martin F."/>
            <person name="Kauserud H."/>
        </authorList>
    </citation>
    <scope>NUCLEOTIDE SEQUENCE</scope>
    <source>
        <strain evidence="1">CBHHK182m</strain>
    </source>
</reference>
<accession>A0AAD7I0H7</accession>
<evidence type="ECO:0000313" key="1">
    <source>
        <dbReference type="EMBL" id="KAJ7732433.1"/>
    </source>
</evidence>
<gene>
    <name evidence="1" type="ORF">B0H16DRAFT_1468584</name>
</gene>
<protein>
    <submittedName>
        <fullName evidence="1">Uncharacterized protein</fullName>
    </submittedName>
</protein>
<name>A0AAD7I0H7_9AGAR</name>
<keyword evidence="2" id="KW-1185">Reference proteome</keyword>
<comment type="caution">
    <text evidence="1">The sequence shown here is derived from an EMBL/GenBank/DDBJ whole genome shotgun (WGS) entry which is preliminary data.</text>
</comment>